<evidence type="ECO:0000256" key="3">
    <source>
        <dbReference type="ARBA" id="ARBA00022723"/>
    </source>
</evidence>
<evidence type="ECO:0000256" key="9">
    <source>
        <dbReference type="RuleBase" id="RU003811"/>
    </source>
</evidence>
<comment type="pathway">
    <text evidence="8">Cofactor biosynthesis; NAD(+) biosynthesis; NAD(+) from deamido-NAD(+) (ammonia route): step 1/1.</text>
</comment>
<feature type="binding site" evidence="8">
    <location>
        <begin position="45"/>
        <end position="52"/>
    </location>
    <ligand>
        <name>ATP</name>
        <dbReference type="ChEBI" id="CHEBI:30616"/>
    </ligand>
</feature>
<keyword evidence="3 8" id="KW-0479">Metal-binding</keyword>
<dbReference type="GO" id="GO:0008795">
    <property type="term" value="F:NAD+ synthase activity"/>
    <property type="evidence" value="ECO:0007669"/>
    <property type="project" value="UniProtKB-EC"/>
</dbReference>
<organism evidence="12 13">
    <name type="scientific">Pallidibacillus thermolactis</name>
    <dbReference type="NCBI Taxonomy" id="251051"/>
    <lineage>
        <taxon>Bacteria</taxon>
        <taxon>Bacillati</taxon>
        <taxon>Bacillota</taxon>
        <taxon>Bacilli</taxon>
        <taxon>Bacillales</taxon>
        <taxon>Bacillaceae</taxon>
        <taxon>Pallidibacillus</taxon>
    </lineage>
</organism>
<feature type="binding site" description="in other chain" evidence="8">
    <location>
        <begin position="258"/>
        <end position="259"/>
    </location>
    <ligand>
        <name>deamido-NAD(+)</name>
        <dbReference type="ChEBI" id="CHEBI:58437"/>
        <note>ligand shared between two neighboring subunits</note>
    </ligand>
</feature>
<name>A0ABT2WHP8_9BACI</name>
<keyword evidence="5 8" id="KW-0067">ATP-binding</keyword>
<feature type="binding site" evidence="8">
    <location>
        <position position="163"/>
    </location>
    <ligand>
        <name>Mg(2+)</name>
        <dbReference type="ChEBI" id="CHEBI:18420"/>
    </ligand>
</feature>
<dbReference type="InterPro" id="IPR003694">
    <property type="entry name" value="NAD_synthase"/>
</dbReference>
<dbReference type="InterPro" id="IPR014729">
    <property type="entry name" value="Rossmann-like_a/b/a_fold"/>
</dbReference>
<sequence>MSLQQEIIKALHVKPTIDPKEEIRNRIDFLKRYLKKTGAKGFVLGISGGQDSTLAGKLAQLAVEELRAEGTEATFIAVRLPYGTQQDEDDAQHAIKFIKPDQVKTFNIKAAVDAFADSYQTTDGQAISDYQKGNVKARLRMVVQYALGGMHGLLVIGTDHAAEAVTGFFTKYGDGGADVTPLTGLNKRQGRSLLIELGADKRLYMKEPTADLLDEKPGQADETELGIRYDEIDDYLEGKTISEETAKRLESLYIRSEHKRHVPASPFDDWWK</sequence>
<protein>
    <recommendedName>
        <fullName evidence="8 10">NH(3)-dependent NAD(+) synthetase</fullName>
        <ecNumber evidence="8 10">6.3.1.5</ecNumber>
    </recommendedName>
</protein>
<gene>
    <name evidence="8 12" type="primary">nadE</name>
    <name evidence="12" type="ORF">OEV82_06965</name>
</gene>
<evidence type="ECO:0000256" key="1">
    <source>
        <dbReference type="ARBA" id="ARBA00005859"/>
    </source>
</evidence>
<feature type="binding site" evidence="8">
    <location>
        <position position="51"/>
    </location>
    <ligand>
        <name>Mg(2+)</name>
        <dbReference type="ChEBI" id="CHEBI:18420"/>
    </ligand>
</feature>
<comment type="subunit">
    <text evidence="8">Homodimer.</text>
</comment>
<comment type="catalytic activity">
    <reaction evidence="8 10">
        <text>deamido-NAD(+) + NH4(+) + ATP = AMP + diphosphate + NAD(+) + H(+)</text>
        <dbReference type="Rhea" id="RHEA:21188"/>
        <dbReference type="ChEBI" id="CHEBI:15378"/>
        <dbReference type="ChEBI" id="CHEBI:28938"/>
        <dbReference type="ChEBI" id="CHEBI:30616"/>
        <dbReference type="ChEBI" id="CHEBI:33019"/>
        <dbReference type="ChEBI" id="CHEBI:57540"/>
        <dbReference type="ChEBI" id="CHEBI:58437"/>
        <dbReference type="ChEBI" id="CHEBI:456215"/>
        <dbReference type="EC" id="6.3.1.5"/>
    </reaction>
</comment>
<keyword evidence="2 8" id="KW-0436">Ligase</keyword>
<feature type="binding site" evidence="8">
    <location>
        <position position="178"/>
    </location>
    <ligand>
        <name>deamido-NAD(+)</name>
        <dbReference type="ChEBI" id="CHEBI:58437"/>
        <note>ligand shared between two neighboring subunits</note>
    </ligand>
</feature>
<proteinExistence type="inferred from homology"/>
<feature type="binding site" description="in other chain" evidence="8">
    <location>
        <position position="171"/>
    </location>
    <ligand>
        <name>deamido-NAD(+)</name>
        <dbReference type="ChEBI" id="CHEBI:58437"/>
        <note>ligand shared between two neighboring subunits</note>
    </ligand>
</feature>
<evidence type="ECO:0000313" key="13">
    <source>
        <dbReference type="Proteomes" id="UP001208656"/>
    </source>
</evidence>
<feature type="domain" description="NAD/GMP synthase" evidence="11">
    <location>
        <begin position="23"/>
        <end position="263"/>
    </location>
</feature>
<keyword evidence="4 8" id="KW-0547">Nucleotide-binding</keyword>
<dbReference type="PANTHER" id="PTHR23090">
    <property type="entry name" value="NH 3 /GLUTAMINE-DEPENDENT NAD + SYNTHETASE"/>
    <property type="match status" value="1"/>
</dbReference>
<accession>A0ABT2WHP8</accession>
<dbReference type="SUPFAM" id="SSF52402">
    <property type="entry name" value="Adenine nucleotide alpha hydrolases-like"/>
    <property type="match status" value="1"/>
</dbReference>
<dbReference type="NCBIfam" id="TIGR00552">
    <property type="entry name" value="nadE"/>
    <property type="match status" value="1"/>
</dbReference>
<evidence type="ECO:0000256" key="2">
    <source>
        <dbReference type="ARBA" id="ARBA00022598"/>
    </source>
</evidence>
<evidence type="ECO:0000256" key="10">
    <source>
        <dbReference type="RuleBase" id="RU003812"/>
    </source>
</evidence>
<feature type="binding site" evidence="8">
    <location>
        <position position="209"/>
    </location>
    <ligand>
        <name>ATP</name>
        <dbReference type="ChEBI" id="CHEBI:30616"/>
    </ligand>
</feature>
<keyword evidence="6 8" id="KW-0460">Magnesium</keyword>
<dbReference type="CDD" id="cd00553">
    <property type="entry name" value="NAD_synthase"/>
    <property type="match status" value="1"/>
</dbReference>
<evidence type="ECO:0000259" key="11">
    <source>
        <dbReference type="Pfam" id="PF02540"/>
    </source>
</evidence>
<dbReference type="InterPro" id="IPR022926">
    <property type="entry name" value="NH(3)-dep_NAD(+)_synth"/>
</dbReference>
<dbReference type="InterPro" id="IPR022310">
    <property type="entry name" value="NAD/GMP_synthase"/>
</dbReference>
<feature type="binding site" description="in other chain" evidence="8">
    <location>
        <position position="138"/>
    </location>
    <ligand>
        <name>deamido-NAD(+)</name>
        <dbReference type="ChEBI" id="CHEBI:58437"/>
        <note>ligand shared between two neighboring subunits</note>
    </ligand>
</feature>
<dbReference type="Pfam" id="PF02540">
    <property type="entry name" value="NAD_synthase"/>
    <property type="match status" value="1"/>
</dbReference>
<evidence type="ECO:0000256" key="4">
    <source>
        <dbReference type="ARBA" id="ARBA00022741"/>
    </source>
</evidence>
<dbReference type="Gene3D" id="3.40.50.620">
    <property type="entry name" value="HUPs"/>
    <property type="match status" value="1"/>
</dbReference>
<evidence type="ECO:0000256" key="5">
    <source>
        <dbReference type="ARBA" id="ARBA00022840"/>
    </source>
</evidence>
<keyword evidence="7 8" id="KW-0520">NAD</keyword>
<comment type="caution">
    <text evidence="12">The sequence shown here is derived from an EMBL/GenBank/DDBJ whole genome shotgun (WGS) entry which is preliminary data.</text>
</comment>
<dbReference type="Proteomes" id="UP001208656">
    <property type="component" value="Unassembled WGS sequence"/>
</dbReference>
<dbReference type="EC" id="6.3.1.5" evidence="8 10"/>
<dbReference type="RefSeq" id="WP_263061424.1">
    <property type="nucleotide sequence ID" value="NZ_JAOUSE010000015.1"/>
</dbReference>
<comment type="similarity">
    <text evidence="1 8 9">Belongs to the NAD synthetase family.</text>
</comment>
<reference evidence="12 13" key="1">
    <citation type="submission" date="2022-10" db="EMBL/GenBank/DDBJ databases">
        <title>Description of Fervidibacillus gen. nov. in the family Fervidibacillaceae fam. nov. with two species, Fervidibacillus albus sp. nov., and Fervidibacillus halotolerans sp. nov., isolated from tidal flat sediments.</title>
        <authorList>
            <person name="Kwon K.K."/>
            <person name="Yang S.-H."/>
        </authorList>
    </citation>
    <scope>NUCLEOTIDE SEQUENCE [LARGE SCALE GENOMIC DNA]</scope>
    <source>
        <strain evidence="12 13">DSM 23332</strain>
    </source>
</reference>
<evidence type="ECO:0000256" key="6">
    <source>
        <dbReference type="ARBA" id="ARBA00022842"/>
    </source>
</evidence>
<dbReference type="HAMAP" id="MF_00193">
    <property type="entry name" value="NadE_ammonia_dep"/>
    <property type="match status" value="1"/>
</dbReference>
<dbReference type="NCBIfam" id="NF001979">
    <property type="entry name" value="PRK00768.1"/>
    <property type="match status" value="1"/>
</dbReference>
<dbReference type="PANTHER" id="PTHR23090:SF7">
    <property type="entry name" value="NH(3)-DEPENDENT NAD(+) SYNTHETASE"/>
    <property type="match status" value="1"/>
</dbReference>
<feature type="binding site" evidence="8">
    <location>
        <position position="158"/>
    </location>
    <ligand>
        <name>ATP</name>
        <dbReference type="ChEBI" id="CHEBI:30616"/>
    </ligand>
</feature>
<evidence type="ECO:0000313" key="12">
    <source>
        <dbReference type="EMBL" id="MCU9594194.1"/>
    </source>
</evidence>
<dbReference type="EMBL" id="JAOUSE010000015">
    <property type="protein sequence ID" value="MCU9594194.1"/>
    <property type="molecule type" value="Genomic_DNA"/>
</dbReference>
<comment type="function">
    <text evidence="8">Catalyzes the ATP-dependent amidation of deamido-NAD to form NAD. Uses ammonia as a nitrogen source.</text>
</comment>
<feature type="binding site" evidence="8">
    <location>
        <position position="187"/>
    </location>
    <ligand>
        <name>ATP</name>
        <dbReference type="ChEBI" id="CHEBI:30616"/>
    </ligand>
</feature>
<evidence type="ECO:0000256" key="7">
    <source>
        <dbReference type="ARBA" id="ARBA00023027"/>
    </source>
</evidence>
<evidence type="ECO:0000256" key="8">
    <source>
        <dbReference type="HAMAP-Rule" id="MF_00193"/>
    </source>
</evidence>
<keyword evidence="13" id="KW-1185">Reference proteome</keyword>